<keyword evidence="9" id="KW-0378">Hydrolase</keyword>
<gene>
    <name evidence="9" type="primary">PEP7</name>
    <name evidence="9" type="ORF">PRK78_003859</name>
</gene>
<dbReference type="Pfam" id="PF11464">
    <property type="entry name" value="Rbsn"/>
    <property type="match status" value="1"/>
</dbReference>
<evidence type="ECO:0000313" key="10">
    <source>
        <dbReference type="Proteomes" id="UP001219355"/>
    </source>
</evidence>
<feature type="compositionally biased region" description="Gly residues" evidence="7">
    <location>
        <begin position="1"/>
        <end position="12"/>
    </location>
</feature>
<dbReference type="AlphaFoldDB" id="A0AAF0IJ67"/>
<dbReference type="CDD" id="cd15761">
    <property type="entry name" value="FYVE1_Vac1p_like"/>
    <property type="match status" value="1"/>
</dbReference>
<dbReference type="SUPFAM" id="SSF57903">
    <property type="entry name" value="FYVE/PHD zinc finger"/>
    <property type="match status" value="2"/>
</dbReference>
<accession>A0AAF0IJ67</accession>
<evidence type="ECO:0000256" key="4">
    <source>
        <dbReference type="ARBA" id="ARBA00022833"/>
    </source>
</evidence>
<dbReference type="InterPro" id="IPR052727">
    <property type="entry name" value="Rab4/Rab5_effector"/>
</dbReference>
<dbReference type="SMART" id="SM00734">
    <property type="entry name" value="ZnF_Rad18"/>
    <property type="match status" value="1"/>
</dbReference>
<dbReference type="EMBL" id="CP120628">
    <property type="protein sequence ID" value="WEW58391.1"/>
    <property type="molecule type" value="Genomic_DNA"/>
</dbReference>
<keyword evidence="9" id="KW-0121">Carboxypeptidase</keyword>
<protein>
    <submittedName>
        <fullName evidence="9">Carboxypeptidase Y-deficient</fullName>
    </submittedName>
</protein>
<dbReference type="InterPro" id="IPR021565">
    <property type="entry name" value="Rbsn_Rab-bd"/>
</dbReference>
<dbReference type="PROSITE" id="PS50178">
    <property type="entry name" value="ZF_FYVE"/>
    <property type="match status" value="1"/>
</dbReference>
<dbReference type="InterPro" id="IPR013083">
    <property type="entry name" value="Znf_RING/FYVE/PHD"/>
</dbReference>
<keyword evidence="3 6" id="KW-0863">Zinc-finger</keyword>
<feature type="region of interest" description="Disordered" evidence="7">
    <location>
        <begin position="155"/>
        <end position="174"/>
    </location>
</feature>
<evidence type="ECO:0000256" key="1">
    <source>
        <dbReference type="ARBA" id="ARBA00022723"/>
    </source>
</evidence>
<evidence type="ECO:0000259" key="8">
    <source>
        <dbReference type="PROSITE" id="PS50178"/>
    </source>
</evidence>
<dbReference type="GO" id="GO:0008270">
    <property type="term" value="F:zinc ion binding"/>
    <property type="evidence" value="ECO:0007669"/>
    <property type="project" value="UniProtKB-KW"/>
</dbReference>
<feature type="domain" description="FYVE-type" evidence="8">
    <location>
        <begin position="340"/>
        <end position="418"/>
    </location>
</feature>
<keyword evidence="4" id="KW-0862">Zinc</keyword>
<evidence type="ECO:0000256" key="7">
    <source>
        <dbReference type="SAM" id="MobiDB-lite"/>
    </source>
</evidence>
<evidence type="ECO:0000256" key="6">
    <source>
        <dbReference type="PROSITE-ProRule" id="PRU00091"/>
    </source>
</evidence>
<keyword evidence="5" id="KW-0234">DNA repair</keyword>
<dbReference type="CDD" id="cd15737">
    <property type="entry name" value="FYVE2_Vac1p_like"/>
    <property type="match status" value="1"/>
</dbReference>
<proteinExistence type="predicted"/>
<evidence type="ECO:0000256" key="3">
    <source>
        <dbReference type="ARBA" id="ARBA00022771"/>
    </source>
</evidence>
<dbReference type="Gene3D" id="3.30.40.10">
    <property type="entry name" value="Zinc/RING finger domain, C3HC4 (zinc finger)"/>
    <property type="match status" value="2"/>
</dbReference>
<feature type="region of interest" description="Disordered" evidence="7">
    <location>
        <begin position="1"/>
        <end position="48"/>
    </location>
</feature>
<keyword evidence="10" id="KW-1185">Reference proteome</keyword>
<dbReference type="PANTHER" id="PTHR13510:SF44">
    <property type="entry name" value="RABENOSYN-5"/>
    <property type="match status" value="1"/>
</dbReference>
<evidence type="ECO:0000313" key="9">
    <source>
        <dbReference type="EMBL" id="WEW58391.1"/>
    </source>
</evidence>
<dbReference type="SMART" id="SM00064">
    <property type="entry name" value="FYVE"/>
    <property type="match status" value="2"/>
</dbReference>
<keyword evidence="2" id="KW-0227">DNA damage</keyword>
<dbReference type="PANTHER" id="PTHR13510">
    <property type="entry name" value="FYVE-FINGER-CONTAINING RAB5 EFFECTOR PROTEIN RABENOSYN-5-RELATED"/>
    <property type="match status" value="1"/>
</dbReference>
<feature type="compositionally biased region" description="Low complexity" evidence="7">
    <location>
        <begin position="34"/>
        <end position="48"/>
    </location>
</feature>
<keyword evidence="9" id="KW-0645">Protease</keyword>
<evidence type="ECO:0000256" key="5">
    <source>
        <dbReference type="ARBA" id="ARBA00023204"/>
    </source>
</evidence>
<dbReference type="GO" id="GO:0004180">
    <property type="term" value="F:carboxypeptidase activity"/>
    <property type="evidence" value="ECO:0007669"/>
    <property type="project" value="UniProtKB-KW"/>
</dbReference>
<organism evidence="9 10">
    <name type="scientific">Emydomyces testavorans</name>
    <dbReference type="NCBI Taxonomy" id="2070801"/>
    <lineage>
        <taxon>Eukaryota</taxon>
        <taxon>Fungi</taxon>
        <taxon>Dikarya</taxon>
        <taxon>Ascomycota</taxon>
        <taxon>Pezizomycotina</taxon>
        <taxon>Eurotiomycetes</taxon>
        <taxon>Eurotiomycetidae</taxon>
        <taxon>Onygenales</taxon>
        <taxon>Nannizziopsiaceae</taxon>
        <taxon>Emydomyces</taxon>
    </lineage>
</organism>
<dbReference type="Pfam" id="PF01363">
    <property type="entry name" value="FYVE"/>
    <property type="match status" value="2"/>
</dbReference>
<dbReference type="InterPro" id="IPR006642">
    <property type="entry name" value="Rad18_UBZ4"/>
</dbReference>
<dbReference type="InterPro" id="IPR011011">
    <property type="entry name" value="Znf_FYVE_PHD"/>
</dbReference>
<keyword evidence="1" id="KW-0479">Metal-binding</keyword>
<dbReference type="Proteomes" id="UP001219355">
    <property type="component" value="Chromosome 2"/>
</dbReference>
<dbReference type="InterPro" id="IPR000306">
    <property type="entry name" value="Znf_FYVE"/>
</dbReference>
<feature type="compositionally biased region" description="Low complexity" evidence="7">
    <location>
        <begin position="13"/>
        <end position="27"/>
    </location>
</feature>
<dbReference type="InterPro" id="IPR013087">
    <property type="entry name" value="Znf_C2H2_type"/>
</dbReference>
<evidence type="ECO:0000256" key="2">
    <source>
        <dbReference type="ARBA" id="ARBA00022763"/>
    </source>
</evidence>
<dbReference type="SUPFAM" id="SSF140125">
    <property type="entry name" value="Rabenosyn-5 Rab-binding domain-like"/>
    <property type="match status" value="1"/>
</dbReference>
<dbReference type="InterPro" id="IPR017455">
    <property type="entry name" value="Znf_FYVE-rel"/>
</dbReference>
<sequence length="679" mass="76252">MSKRTLGGGRVLGSGRSLNPALPSAAPNHPPKAHSPSASSVSLNSQASASQISSDTQDIVSRISLENGASSISKTAAATASTHLACPICNEEMVTLLQLNRHLDDAHRNLEDEQQVEVKDWFQIQVEKAKRFQPLAVLNQKLKALDVFESNSNPQFTPSVPTRPTKNGFVEPPKVLDPDEMVSRVHWQQRTLYDVCLEPMCEKRLTVTTGCVNCRKCGRLFCDEHTMYQMKLSRSAQHDPIRGLWCRVCETCYKSREGYNDKNGAERDHTTIFNAMRKPVVDKAFLEVSRLEKRLSRLTQLLAELPLEQVQPGANRKWSLSWQGDQRKKIEQSIVSWQDDASVLRCPFCQQEFTTYTFRRHHCRTCGRVVCGDPKTECSSEVGLDVVTSTYRLSEKATMPGTLNIDVRLCRECKSTLFDKRDFSLDLAKEPADARAYKNLVQFERGIRLLLPRFQKLLTTLQDPEKPPSPAQLAEASKVRKRLIDSFAQYDVAARRIRDLATESPMQAKLQKAIYLKATNFLHLYMLPLKTLPKILKHATPHGQRPETLSGNSCYNGTSPLVPRALTAIKYGSHQDPHKHTSSMASLNSDNSSAVSALETEEKSLREQLIVLEEQKFFVSEMIADAHRRRKFDEASSLAINADELGKEIDKINGMLEQLDFAGAYLTADGNHQGVESQT</sequence>
<reference evidence="9" key="1">
    <citation type="submission" date="2023-03" db="EMBL/GenBank/DDBJ databases">
        <title>Emydomyces testavorans Genome Sequence.</title>
        <authorList>
            <person name="Hoyer L."/>
        </authorList>
    </citation>
    <scope>NUCLEOTIDE SEQUENCE</scope>
    <source>
        <strain evidence="9">16-2883</strain>
    </source>
</reference>
<dbReference type="InterPro" id="IPR036531">
    <property type="entry name" value="Rbsn_Rab-bd_sf"/>
</dbReference>
<name>A0AAF0IJ67_9EURO</name>
<dbReference type="GO" id="GO:0003677">
    <property type="term" value="F:DNA binding"/>
    <property type="evidence" value="ECO:0007669"/>
    <property type="project" value="InterPro"/>
</dbReference>
<feature type="compositionally biased region" description="Polar residues" evidence="7">
    <location>
        <begin position="155"/>
        <end position="165"/>
    </location>
</feature>
<dbReference type="GO" id="GO:0006281">
    <property type="term" value="P:DNA repair"/>
    <property type="evidence" value="ECO:0007669"/>
    <property type="project" value="UniProtKB-KW"/>
</dbReference>
<dbReference type="PROSITE" id="PS00028">
    <property type="entry name" value="ZINC_FINGER_C2H2_1"/>
    <property type="match status" value="1"/>
</dbReference>